<dbReference type="EMBL" id="PQGA01000001">
    <property type="protein sequence ID" value="POR55916.1"/>
    <property type="molecule type" value="Genomic_DNA"/>
</dbReference>
<keyword evidence="1" id="KW-0175">Coiled coil</keyword>
<keyword evidence="3" id="KW-0808">Transferase</keyword>
<dbReference type="Gene3D" id="3.40.50.150">
    <property type="entry name" value="Vaccinia Virus protein VP39"/>
    <property type="match status" value="1"/>
</dbReference>
<dbReference type="PANTHER" id="PTHR43861">
    <property type="entry name" value="TRANS-ACONITATE 2-METHYLTRANSFERASE-RELATED"/>
    <property type="match status" value="1"/>
</dbReference>
<evidence type="ECO:0000259" key="2">
    <source>
        <dbReference type="Pfam" id="PF08241"/>
    </source>
</evidence>
<dbReference type="InterPro" id="IPR029063">
    <property type="entry name" value="SAM-dependent_MTases_sf"/>
</dbReference>
<sequence>MVDNFYRAFEDRYRGSRDLIKSRLQAYRPFIGALHEALPDGNALDLGCGRGEWLEVISSAGFRARGVDLDDGMLEACRELGLDATHDDALSALRALPDAGVGVVSAFHVVEHISFEDVRTLVSEALRVLVPGGLLILETPNPENVVVAGERFYMDPSHVKPLPPPLLGFAVEYAGFERVKIVRLQEPESLHHPEAEITLLNVLEGVSPDYAVVAQKLGDEATMAATAAAFEAEYGLTLPGLATRHNQHLESRLHGIETRLQATQELTRLAEAKAMEAQREAQELQSTVKQALDSAIREVGDARLANERVAQLEARVQTAEAKAHQLHLQLEAVHASTSWRITAPLRRVGLIAQAVRRDPVKISAKQALRHAARYVNRRPWLAKPALRVLGRFPHLKLRLARAVSGLELHSTQSTIAIPSDAAHLTPHARQIYANLRSAVGRREKGDL</sequence>
<dbReference type="SUPFAM" id="SSF53335">
    <property type="entry name" value="S-adenosyl-L-methionine-dependent methyltransferases"/>
    <property type="match status" value="1"/>
</dbReference>
<accession>A0A2S4MME0</accession>
<protein>
    <submittedName>
        <fullName evidence="3">O-antigen chain-terminating methyltransferase</fullName>
    </submittedName>
</protein>
<evidence type="ECO:0000313" key="4">
    <source>
        <dbReference type="Proteomes" id="UP000237381"/>
    </source>
</evidence>
<dbReference type="Pfam" id="PF08241">
    <property type="entry name" value="Methyltransf_11"/>
    <property type="match status" value="1"/>
</dbReference>
<dbReference type="GO" id="GO:0008757">
    <property type="term" value="F:S-adenosylmethionine-dependent methyltransferase activity"/>
    <property type="evidence" value="ECO:0007669"/>
    <property type="project" value="InterPro"/>
</dbReference>
<feature type="coiled-coil region" evidence="1">
    <location>
        <begin position="246"/>
        <end position="329"/>
    </location>
</feature>
<comment type="caution">
    <text evidence="3">The sequence shown here is derived from an EMBL/GenBank/DDBJ whole genome shotgun (WGS) entry which is preliminary data.</text>
</comment>
<keyword evidence="4" id="KW-1185">Reference proteome</keyword>
<dbReference type="Proteomes" id="UP000237381">
    <property type="component" value="Unassembled WGS sequence"/>
</dbReference>
<dbReference type="CDD" id="cd02440">
    <property type="entry name" value="AdoMet_MTases"/>
    <property type="match status" value="1"/>
</dbReference>
<dbReference type="RefSeq" id="WP_103701856.1">
    <property type="nucleotide sequence ID" value="NZ_PQGA01000001.1"/>
</dbReference>
<dbReference type="InterPro" id="IPR013216">
    <property type="entry name" value="Methyltransf_11"/>
</dbReference>
<dbReference type="GO" id="GO:0032259">
    <property type="term" value="P:methylation"/>
    <property type="evidence" value="ECO:0007669"/>
    <property type="project" value="UniProtKB-KW"/>
</dbReference>
<reference evidence="3 4" key="1">
    <citation type="submission" date="2018-01" db="EMBL/GenBank/DDBJ databases">
        <title>Genomic Encyclopedia of Type Strains, Phase III (KMG-III): the genomes of soil and plant-associated and newly described type strains.</title>
        <authorList>
            <person name="Whitman W."/>
        </authorList>
    </citation>
    <scope>NUCLEOTIDE SEQUENCE [LARGE SCALE GENOMIC DNA]</scope>
    <source>
        <strain evidence="3 4">JCM 18070</strain>
    </source>
</reference>
<dbReference type="AlphaFoldDB" id="A0A2S4MME0"/>
<dbReference type="OrthoDB" id="9816564at2"/>
<name>A0A2S4MME0_9BURK</name>
<keyword evidence="3" id="KW-0489">Methyltransferase</keyword>
<gene>
    <name evidence="3" type="ORF">B0G62_101312</name>
</gene>
<organism evidence="3 4">
    <name type="scientific">Paraburkholderia eburnea</name>
    <dbReference type="NCBI Taxonomy" id="1189126"/>
    <lineage>
        <taxon>Bacteria</taxon>
        <taxon>Pseudomonadati</taxon>
        <taxon>Pseudomonadota</taxon>
        <taxon>Betaproteobacteria</taxon>
        <taxon>Burkholderiales</taxon>
        <taxon>Burkholderiaceae</taxon>
        <taxon>Paraburkholderia</taxon>
    </lineage>
</organism>
<proteinExistence type="predicted"/>
<evidence type="ECO:0000256" key="1">
    <source>
        <dbReference type="SAM" id="Coils"/>
    </source>
</evidence>
<evidence type="ECO:0000313" key="3">
    <source>
        <dbReference type="EMBL" id="POR55916.1"/>
    </source>
</evidence>
<feature type="domain" description="Methyltransferase type 11" evidence="2">
    <location>
        <begin position="44"/>
        <end position="137"/>
    </location>
</feature>